<keyword evidence="7 8" id="KW-0472">Membrane</keyword>
<dbReference type="InterPro" id="IPR038731">
    <property type="entry name" value="RgtA/B/C-like"/>
</dbReference>
<feature type="transmembrane region" description="Helical" evidence="8">
    <location>
        <begin position="12"/>
        <end position="31"/>
    </location>
</feature>
<sequence>MIPGASPVGVPVALGLLGTLLSLLGSWNVSLWTDEAATISAARRSTAQLWSLVHHIDAVHAAYYFFIHFWAGAFGYSAFSLRLPSAIATGLVVVGVWALARALGRADVAVAAGLVAAVLPRITWMGIEARSFGPSAAVAVWATVILLVALRGRKRWWFAYGVLIALGTAVNIYLALLVVAHATALLIIERRRSSSLGLWLAAAAGGIVLASPVVLESLGQRGQLGDNAVSASTLLRQAVVNQWFLGQTPTRVASSSDGHSLWSLASLALALVGWLLIVTGVISALRRSTWRSVWILVPWLLLPTALVGLYSLAVSPLYNPRYFTFCAPAAALLIALGIGALPRLWLRIAAVALIVVLAAPIYLSQRESTGKSGTDWSQTAAYVDRHAHRGDGVYFAPLDATTASRVERTTRNVAVAYPDAFSGLTDLTLRVSPTANSSLRGLSAELSASTARLATVDTVWVVRPTDYPAASSESDAAVFAREGFHRAARLIGPMDSVIEYTR</sequence>
<evidence type="ECO:0000256" key="1">
    <source>
        <dbReference type="ARBA" id="ARBA00004651"/>
    </source>
</evidence>
<evidence type="ECO:0000256" key="3">
    <source>
        <dbReference type="ARBA" id="ARBA00022676"/>
    </source>
</evidence>
<feature type="domain" description="Glycosyltransferase RgtA/B/C/D-like" evidence="9">
    <location>
        <begin position="64"/>
        <end position="214"/>
    </location>
</feature>
<dbReference type="GO" id="GO:0016757">
    <property type="term" value="F:glycosyltransferase activity"/>
    <property type="evidence" value="ECO:0007669"/>
    <property type="project" value="UniProtKB-KW"/>
</dbReference>
<evidence type="ECO:0000256" key="7">
    <source>
        <dbReference type="ARBA" id="ARBA00023136"/>
    </source>
</evidence>
<keyword evidence="2" id="KW-1003">Cell membrane</keyword>
<feature type="transmembrane region" description="Helical" evidence="8">
    <location>
        <begin position="52"/>
        <end position="71"/>
    </location>
</feature>
<evidence type="ECO:0000256" key="5">
    <source>
        <dbReference type="ARBA" id="ARBA00022692"/>
    </source>
</evidence>
<dbReference type="PANTHER" id="PTHR33908">
    <property type="entry name" value="MANNOSYLTRANSFERASE YKCB-RELATED"/>
    <property type="match status" value="1"/>
</dbReference>
<evidence type="ECO:0000256" key="8">
    <source>
        <dbReference type="SAM" id="Phobius"/>
    </source>
</evidence>
<evidence type="ECO:0000256" key="4">
    <source>
        <dbReference type="ARBA" id="ARBA00022679"/>
    </source>
</evidence>
<evidence type="ECO:0000256" key="2">
    <source>
        <dbReference type="ARBA" id="ARBA00022475"/>
    </source>
</evidence>
<feature type="transmembrane region" description="Helical" evidence="8">
    <location>
        <begin position="322"/>
        <end position="338"/>
    </location>
</feature>
<feature type="transmembrane region" description="Helical" evidence="8">
    <location>
        <begin position="157"/>
        <end position="184"/>
    </location>
</feature>
<organism evidence="10 11">
    <name type="scientific">Frondihabitans sucicola</name>
    <dbReference type="NCBI Taxonomy" id="1268041"/>
    <lineage>
        <taxon>Bacteria</taxon>
        <taxon>Bacillati</taxon>
        <taxon>Actinomycetota</taxon>
        <taxon>Actinomycetes</taxon>
        <taxon>Micrococcales</taxon>
        <taxon>Microbacteriaceae</taxon>
        <taxon>Frondihabitans</taxon>
    </lineage>
</organism>
<dbReference type="Pfam" id="PF13231">
    <property type="entry name" value="PMT_2"/>
    <property type="match status" value="1"/>
</dbReference>
<dbReference type="Proteomes" id="UP001321486">
    <property type="component" value="Chromosome"/>
</dbReference>
<evidence type="ECO:0000313" key="11">
    <source>
        <dbReference type="Proteomes" id="UP001321486"/>
    </source>
</evidence>
<keyword evidence="11" id="KW-1185">Reference proteome</keyword>
<proteinExistence type="predicted"/>
<dbReference type="EMBL" id="AP027732">
    <property type="protein sequence ID" value="BDZ51950.1"/>
    <property type="molecule type" value="Genomic_DNA"/>
</dbReference>
<dbReference type="PANTHER" id="PTHR33908:SF3">
    <property type="entry name" value="UNDECAPRENYL PHOSPHATE-ALPHA-4-AMINO-4-DEOXY-L-ARABINOSE ARABINOSYL TRANSFERASE"/>
    <property type="match status" value="1"/>
</dbReference>
<keyword evidence="5 8" id="KW-0812">Transmembrane</keyword>
<feature type="transmembrane region" description="Helical" evidence="8">
    <location>
        <begin position="291"/>
        <end position="310"/>
    </location>
</feature>
<evidence type="ECO:0000259" key="9">
    <source>
        <dbReference type="Pfam" id="PF13231"/>
    </source>
</evidence>
<feature type="transmembrane region" description="Helical" evidence="8">
    <location>
        <begin position="196"/>
        <end position="215"/>
    </location>
</feature>
<feature type="transmembrane region" description="Helical" evidence="8">
    <location>
        <begin position="132"/>
        <end position="150"/>
    </location>
</feature>
<keyword evidence="6 8" id="KW-1133">Transmembrane helix</keyword>
<comment type="subcellular location">
    <subcellularLocation>
        <location evidence="1">Cell membrane</location>
        <topology evidence="1">Multi-pass membrane protein</topology>
    </subcellularLocation>
</comment>
<feature type="transmembrane region" description="Helical" evidence="8">
    <location>
        <begin position="261"/>
        <end position="285"/>
    </location>
</feature>
<keyword evidence="4" id="KW-0808">Transferase</keyword>
<gene>
    <name evidence="10" type="ORF">GCM10025867_41910</name>
</gene>
<reference evidence="11" key="1">
    <citation type="journal article" date="2019" name="Int. J. Syst. Evol. Microbiol.">
        <title>The Global Catalogue of Microorganisms (GCM) 10K type strain sequencing project: providing services to taxonomists for standard genome sequencing and annotation.</title>
        <authorList>
            <consortium name="The Broad Institute Genomics Platform"/>
            <consortium name="The Broad Institute Genome Sequencing Center for Infectious Disease"/>
            <person name="Wu L."/>
            <person name="Ma J."/>
        </authorList>
    </citation>
    <scope>NUCLEOTIDE SEQUENCE [LARGE SCALE GENOMIC DNA]</scope>
    <source>
        <strain evidence="11">NBRC 108728</strain>
    </source>
</reference>
<evidence type="ECO:0000313" key="10">
    <source>
        <dbReference type="EMBL" id="BDZ51950.1"/>
    </source>
</evidence>
<name>A0ABM8GU07_9MICO</name>
<feature type="transmembrane region" description="Helical" evidence="8">
    <location>
        <begin position="83"/>
        <end position="100"/>
    </location>
</feature>
<dbReference type="InterPro" id="IPR050297">
    <property type="entry name" value="LipidA_mod_glycosyltrf_83"/>
</dbReference>
<protein>
    <submittedName>
        <fullName evidence="10">Mannosyltransferase</fullName>
    </submittedName>
</protein>
<accession>A0ABM8GU07</accession>
<keyword evidence="3 10" id="KW-0328">Glycosyltransferase</keyword>
<evidence type="ECO:0000256" key="6">
    <source>
        <dbReference type="ARBA" id="ARBA00022989"/>
    </source>
</evidence>